<dbReference type="Proteomes" id="UP001049176">
    <property type="component" value="Chromosome 2"/>
</dbReference>
<evidence type="ECO:0000259" key="1">
    <source>
        <dbReference type="PROSITE" id="PS50206"/>
    </source>
</evidence>
<evidence type="ECO:0000313" key="2">
    <source>
        <dbReference type="EMBL" id="KAG7096202.1"/>
    </source>
</evidence>
<dbReference type="GO" id="GO:0005739">
    <property type="term" value="C:mitochondrion"/>
    <property type="evidence" value="ECO:0007669"/>
    <property type="project" value="TreeGrafter"/>
</dbReference>
<proteinExistence type="predicted"/>
<dbReference type="EMBL" id="CM032182">
    <property type="protein sequence ID" value="KAG7096202.1"/>
    <property type="molecule type" value="Genomic_DNA"/>
</dbReference>
<protein>
    <recommendedName>
        <fullName evidence="1">Rhodanese domain-containing protein</fullName>
    </recommendedName>
</protein>
<dbReference type="GO" id="GO:0004792">
    <property type="term" value="F:thiosulfate-cyanide sulfurtransferase activity"/>
    <property type="evidence" value="ECO:0007669"/>
    <property type="project" value="TreeGrafter"/>
</dbReference>
<dbReference type="PANTHER" id="PTHR44086">
    <property type="entry name" value="THIOSULFATE SULFURTRANSFERASE RDL2, MITOCHONDRIAL-RELATED"/>
    <property type="match status" value="1"/>
</dbReference>
<keyword evidence="3" id="KW-1185">Reference proteome</keyword>
<reference evidence="2" key="1">
    <citation type="journal article" date="2021" name="Genome Biol. Evol.">
        <title>The assembled and annotated genome of the fairy-ring fungus Marasmius oreades.</title>
        <authorList>
            <person name="Hiltunen M."/>
            <person name="Ament-Velasquez S.L."/>
            <person name="Johannesson H."/>
        </authorList>
    </citation>
    <scope>NUCLEOTIDE SEQUENCE</scope>
    <source>
        <strain evidence="2">03SP1</strain>
    </source>
</reference>
<dbReference type="GeneID" id="66072729"/>
<dbReference type="SMART" id="SM00450">
    <property type="entry name" value="RHOD"/>
    <property type="match status" value="1"/>
</dbReference>
<dbReference type="RefSeq" id="XP_043012672.1">
    <property type="nucleotide sequence ID" value="XM_043148080.1"/>
</dbReference>
<accession>A0A9P7UX07</accession>
<comment type="caution">
    <text evidence="2">The sequence shown here is derived from an EMBL/GenBank/DDBJ whole genome shotgun (WGS) entry which is preliminary data.</text>
</comment>
<gene>
    <name evidence="2" type="ORF">E1B28_003653</name>
</gene>
<dbReference type="Pfam" id="PF00581">
    <property type="entry name" value="Rhodanese"/>
    <property type="match status" value="1"/>
</dbReference>
<dbReference type="SUPFAM" id="SSF52821">
    <property type="entry name" value="Rhodanese/Cell cycle control phosphatase"/>
    <property type="match status" value="1"/>
</dbReference>
<sequence length="157" mass="17989">MFTTNLTTVSRPLIRSTVASRRFVQHLSTPSILDTWARYPAARLITYDLLKPMIMNPRPNTFLIDVRGPDEVEQGMIPSATHIPIAHLEESLKYSLQDFQQKYGIPKPEKDQEVVFYCKKGLRSTMASEIAVRAGYTNVVNYKGSWLEWAEKEKIAQ</sequence>
<name>A0A9P7UX07_9AGAR</name>
<dbReference type="InterPro" id="IPR001763">
    <property type="entry name" value="Rhodanese-like_dom"/>
</dbReference>
<organism evidence="2 3">
    <name type="scientific">Marasmius oreades</name>
    <name type="common">fairy-ring Marasmius</name>
    <dbReference type="NCBI Taxonomy" id="181124"/>
    <lineage>
        <taxon>Eukaryota</taxon>
        <taxon>Fungi</taxon>
        <taxon>Dikarya</taxon>
        <taxon>Basidiomycota</taxon>
        <taxon>Agaricomycotina</taxon>
        <taxon>Agaricomycetes</taxon>
        <taxon>Agaricomycetidae</taxon>
        <taxon>Agaricales</taxon>
        <taxon>Marasmiineae</taxon>
        <taxon>Marasmiaceae</taxon>
        <taxon>Marasmius</taxon>
    </lineage>
</organism>
<evidence type="ECO:0000313" key="3">
    <source>
        <dbReference type="Proteomes" id="UP001049176"/>
    </source>
</evidence>
<dbReference type="PROSITE" id="PS50206">
    <property type="entry name" value="RHODANESE_3"/>
    <property type="match status" value="1"/>
</dbReference>
<dbReference type="OrthoDB" id="566238at2759"/>
<dbReference type="PANTHER" id="PTHR44086:SF10">
    <property type="entry name" value="THIOSULFATE SULFURTRANSFERASE_RHODANESE-LIKE DOMAIN-CONTAINING PROTEIN 3"/>
    <property type="match status" value="1"/>
</dbReference>
<dbReference type="InterPro" id="IPR036873">
    <property type="entry name" value="Rhodanese-like_dom_sf"/>
</dbReference>
<feature type="domain" description="Rhodanese" evidence="1">
    <location>
        <begin position="57"/>
        <end position="154"/>
    </location>
</feature>
<dbReference type="Gene3D" id="3.40.250.10">
    <property type="entry name" value="Rhodanese-like domain"/>
    <property type="match status" value="1"/>
</dbReference>
<dbReference type="KEGG" id="more:E1B28_003653"/>
<dbReference type="CDD" id="cd01519">
    <property type="entry name" value="RHOD_HSP67B2"/>
    <property type="match status" value="1"/>
</dbReference>
<dbReference type="AlphaFoldDB" id="A0A9P7UX07"/>